<dbReference type="PROSITE" id="PS51385">
    <property type="entry name" value="YJEF_N"/>
    <property type="match status" value="1"/>
</dbReference>
<keyword evidence="4" id="KW-0963">Cytoplasm</keyword>
<evidence type="ECO:0000256" key="1">
    <source>
        <dbReference type="ARBA" id="ARBA00004201"/>
    </source>
</evidence>
<dbReference type="OrthoDB" id="10030313at2759"/>
<dbReference type="Proteomes" id="UP000799429">
    <property type="component" value="Unassembled WGS sequence"/>
</dbReference>
<dbReference type="Pfam" id="PF03853">
    <property type="entry name" value="YjeF_N"/>
    <property type="match status" value="1"/>
</dbReference>
<comment type="similarity">
    <text evidence="2">Belongs to the EDC3 family.</text>
</comment>
<dbReference type="SMART" id="SM01199">
    <property type="entry name" value="FDF"/>
    <property type="match status" value="1"/>
</dbReference>
<feature type="domain" description="DFDF" evidence="7">
    <location>
        <begin position="363"/>
        <end position="399"/>
    </location>
</feature>
<evidence type="ECO:0000256" key="2">
    <source>
        <dbReference type="ARBA" id="ARBA00006610"/>
    </source>
</evidence>
<feature type="compositionally biased region" description="Basic residues" evidence="5">
    <location>
        <begin position="456"/>
        <end position="471"/>
    </location>
</feature>
<keyword evidence="9" id="KW-1185">Reference proteome</keyword>
<dbReference type="PANTHER" id="PTHR13612:SF0">
    <property type="entry name" value="ENHANCER OF MRNA-DECAPPING PROTEIN 3"/>
    <property type="match status" value="1"/>
</dbReference>
<feature type="region of interest" description="Disordered" evidence="5">
    <location>
        <begin position="496"/>
        <end position="519"/>
    </location>
</feature>
<evidence type="ECO:0000256" key="4">
    <source>
        <dbReference type="ARBA" id="ARBA00022490"/>
    </source>
</evidence>
<dbReference type="InterPro" id="IPR025762">
    <property type="entry name" value="DFDF"/>
</dbReference>
<evidence type="ECO:0000256" key="3">
    <source>
        <dbReference type="ARBA" id="ARBA00015797"/>
    </source>
</evidence>
<dbReference type="GO" id="GO:0033962">
    <property type="term" value="P:P-body assembly"/>
    <property type="evidence" value="ECO:0007669"/>
    <property type="project" value="TreeGrafter"/>
</dbReference>
<comment type="caution">
    <text evidence="8">The sequence shown here is derived from an EMBL/GenBank/DDBJ whole genome shotgun (WGS) entry which is preliminary data.</text>
</comment>
<gene>
    <name evidence="8" type="ORF">M501DRAFT_1011915</name>
</gene>
<organism evidence="8 9">
    <name type="scientific">Patellaria atrata CBS 101060</name>
    <dbReference type="NCBI Taxonomy" id="1346257"/>
    <lineage>
        <taxon>Eukaryota</taxon>
        <taxon>Fungi</taxon>
        <taxon>Dikarya</taxon>
        <taxon>Ascomycota</taxon>
        <taxon>Pezizomycotina</taxon>
        <taxon>Dothideomycetes</taxon>
        <taxon>Dothideomycetes incertae sedis</taxon>
        <taxon>Patellariales</taxon>
        <taxon>Patellariaceae</taxon>
        <taxon>Patellaria</taxon>
    </lineage>
</organism>
<protein>
    <recommendedName>
        <fullName evidence="3">Enhancer of mRNA-decapping protein 3</fullName>
    </recommendedName>
</protein>
<dbReference type="InterPro" id="IPR036652">
    <property type="entry name" value="YjeF_N_dom_sf"/>
</dbReference>
<feature type="region of interest" description="Disordered" evidence="5">
    <location>
        <begin position="162"/>
        <end position="183"/>
    </location>
</feature>
<dbReference type="InterPro" id="IPR019050">
    <property type="entry name" value="FDF_dom"/>
</dbReference>
<feature type="domain" description="YjeF N-terminal" evidence="6">
    <location>
        <begin position="544"/>
        <end position="780"/>
    </location>
</feature>
<dbReference type="PANTHER" id="PTHR13612">
    <property type="entry name" value="ENHANCER OF MRNA-DECAPPING PROTEIN 3"/>
    <property type="match status" value="1"/>
</dbReference>
<sequence length="814" mass="87985">MASSFIGMTVIVTLKVPPNTVIQGLVANVLQESQTLMLRNVIFLNTGHHLDSYNVEGAQIADLKLETDIPPAIPSLSRPNIVQNHEGYSPQPSHPQYRQESIALSPASIPPRPPQGPYRHETIALRPASIPPPPASHTIPLPGTPKPTQKQKFVDPAILSFGKKPTPVAAPTRPPPPPQEVPSTPIKLMASAAAVPLPPNTSPFVGVPRRPSNAGSVKRKGDPQATLTAPFSGLNVRDDEDVLDDSDDPTVLDGPVRRASITKTRTGKPMETPIKPTSSGKKKKRGKNRSETVDETSPDVTRKNTNVNGTVRGKGWRQTPLLQDNSPKTPGIIGGKVGLQAVVSSNRKSRRQKAIDAQNGWATEDATDIQELPEFDFAENLSKFDKRSVFDQIRNEDTTADEERLVSFNRLPTRPGTYGGKNLHPTENVLEKSSGRRTSEYTSSENDFSELDSGRNSRRAMSRASAKRNTHRQNSLNEEPRTTTHLIRSFSRAPAYASSQISGSPVPGRPTPPESPFLDANARHSSFRVLSDNSMCPTITPGGMTAVEELAEIEFGLTEEIMAENSGRGIAEVALRAINPGGRRLARENLAMNAKPVVVVLAGNHRAGARAIAGARHLHARGIRIMVCMLGYERSADWDKDLRRQVELFRKFGGLVKGWGAISTHLKKLEAPPELIVDALLGRGKEFDALGEADQAVVVEVVGWANKSRAHVLAVEGPSGSHPVTGESSILEGEPLEIRAKFIVCCGAPRVGLVRALQAGEGQGWQIWVADIGINRPWRKERSKAVGKGAGIRFGDSWVVQVGWDGMGVAAAGS</sequence>
<dbReference type="EMBL" id="MU006097">
    <property type="protein sequence ID" value="KAF2838355.1"/>
    <property type="molecule type" value="Genomic_DNA"/>
</dbReference>
<evidence type="ECO:0000259" key="6">
    <source>
        <dbReference type="PROSITE" id="PS51385"/>
    </source>
</evidence>
<reference evidence="8" key="1">
    <citation type="journal article" date="2020" name="Stud. Mycol.">
        <title>101 Dothideomycetes genomes: a test case for predicting lifestyles and emergence of pathogens.</title>
        <authorList>
            <person name="Haridas S."/>
            <person name="Albert R."/>
            <person name="Binder M."/>
            <person name="Bloem J."/>
            <person name="Labutti K."/>
            <person name="Salamov A."/>
            <person name="Andreopoulos B."/>
            <person name="Baker S."/>
            <person name="Barry K."/>
            <person name="Bills G."/>
            <person name="Bluhm B."/>
            <person name="Cannon C."/>
            <person name="Castanera R."/>
            <person name="Culley D."/>
            <person name="Daum C."/>
            <person name="Ezra D."/>
            <person name="Gonzalez J."/>
            <person name="Henrissat B."/>
            <person name="Kuo A."/>
            <person name="Liang C."/>
            <person name="Lipzen A."/>
            <person name="Lutzoni F."/>
            <person name="Magnuson J."/>
            <person name="Mondo S."/>
            <person name="Nolan M."/>
            <person name="Ohm R."/>
            <person name="Pangilinan J."/>
            <person name="Park H.-J."/>
            <person name="Ramirez L."/>
            <person name="Alfaro M."/>
            <person name="Sun H."/>
            <person name="Tritt A."/>
            <person name="Yoshinaga Y."/>
            <person name="Zwiers L.-H."/>
            <person name="Turgeon B."/>
            <person name="Goodwin S."/>
            <person name="Spatafora J."/>
            <person name="Crous P."/>
            <person name="Grigoriev I."/>
        </authorList>
    </citation>
    <scope>NUCLEOTIDE SEQUENCE</scope>
    <source>
        <strain evidence="8">CBS 101060</strain>
    </source>
</reference>
<name>A0A9P4SAU0_9PEZI</name>
<evidence type="ECO:0000313" key="8">
    <source>
        <dbReference type="EMBL" id="KAF2838355.1"/>
    </source>
</evidence>
<dbReference type="SUPFAM" id="SSF64153">
    <property type="entry name" value="YjeF N-terminal domain-like"/>
    <property type="match status" value="1"/>
</dbReference>
<dbReference type="GO" id="GO:0000932">
    <property type="term" value="C:P-body"/>
    <property type="evidence" value="ECO:0007669"/>
    <property type="project" value="UniProtKB-SubCell"/>
</dbReference>
<feature type="compositionally biased region" description="Basic and acidic residues" evidence="5">
    <location>
        <begin position="429"/>
        <end position="439"/>
    </location>
</feature>
<dbReference type="Pfam" id="PF09532">
    <property type="entry name" value="FDF"/>
    <property type="match status" value="1"/>
</dbReference>
<evidence type="ECO:0000256" key="5">
    <source>
        <dbReference type="SAM" id="MobiDB-lite"/>
    </source>
</evidence>
<dbReference type="GO" id="GO:0003729">
    <property type="term" value="F:mRNA binding"/>
    <property type="evidence" value="ECO:0007669"/>
    <property type="project" value="TreeGrafter"/>
</dbReference>
<dbReference type="GO" id="GO:0031087">
    <property type="term" value="P:deadenylation-independent decapping of nuclear-transcribed mRNA"/>
    <property type="evidence" value="ECO:0007669"/>
    <property type="project" value="TreeGrafter"/>
</dbReference>
<dbReference type="InterPro" id="IPR004443">
    <property type="entry name" value="YjeF_N_dom"/>
</dbReference>
<feature type="compositionally biased region" description="Acidic residues" evidence="5">
    <location>
        <begin position="238"/>
        <end position="250"/>
    </location>
</feature>
<evidence type="ECO:0000313" key="9">
    <source>
        <dbReference type="Proteomes" id="UP000799429"/>
    </source>
</evidence>
<feature type="region of interest" description="Disordered" evidence="5">
    <location>
        <begin position="200"/>
        <end position="333"/>
    </location>
</feature>
<evidence type="ECO:0000259" key="7">
    <source>
        <dbReference type="PROSITE" id="PS51512"/>
    </source>
</evidence>
<dbReference type="AlphaFoldDB" id="A0A9P4SAU0"/>
<feature type="region of interest" description="Disordered" evidence="5">
    <location>
        <begin position="410"/>
        <end position="483"/>
    </location>
</feature>
<dbReference type="PROSITE" id="PS51512">
    <property type="entry name" value="DFDF"/>
    <property type="match status" value="1"/>
</dbReference>
<proteinExistence type="inferred from homology"/>
<accession>A0A9P4SAU0</accession>
<comment type="subcellular location">
    <subcellularLocation>
        <location evidence="1">Cytoplasm</location>
        <location evidence="1">P-body</location>
    </subcellularLocation>
</comment>
<dbReference type="Gene3D" id="3.40.50.10260">
    <property type="entry name" value="YjeF N-terminal domain"/>
    <property type="match status" value="1"/>
</dbReference>